<keyword evidence="5 8" id="KW-1015">Disulfide bond</keyword>
<name>A0A9W8XZ73_9PLEO</name>
<dbReference type="InterPro" id="IPR012341">
    <property type="entry name" value="6hp_glycosidase-like_sf"/>
</dbReference>
<comment type="cofactor">
    <cofactor evidence="1 7">
        <name>Ca(2+)</name>
        <dbReference type="ChEBI" id="CHEBI:29108"/>
    </cofactor>
</comment>
<keyword evidence="7" id="KW-0106">Calcium</keyword>
<sequence>MRRIKVTRGVAYQPMSRQHKRTLTYLLLGAFAFSVYYLWSARPIDPLAVPFHVHSTYMSDRGATGKVVSRSSYDWRRAPFVNKIEPSILLPTGEPRNLPPVQYKDFAETRSQKQQREARRVAVRNEFQHTWENYRKFAWVQDELKPVTGQYEETFGGWGATLVDSLDTLWIMGFKEYFWEAVEAVAAIDFGKTDLKTISVFETTIRYLGGLLSAYDMSHEPVLLEKAIQLGEMLYRAFDTTNNTPLGWLDIENTKLVDREEFNAETSICFACLGSLTMEFTRLAQISAEPKYYDAVARVTALMDRVQNTTKIPGLFPTMANAAKEEFNQSHAFSIGALADSTYEYFPKMHALLGGLEPVYEKLYTDSAAMIDKHMLFRPMVPYDPIGESLLLCGDLFTPRPEDITLDATMQHLTCFIGGMFGLAGRLFSNSYHVDVGAKLTKGCIYAYATTPTGIMPELFDMVPCASRTSCPWNFTLWEENVMRHYGGKYIPDVEAAMREYHIPLGFTNIRDPRYLLRPEAIESVFIMHRITGDQQYLDDAWDMFVSIVEASETPYANGQVLDVTFRPPPPGRERQRTPGVRGGIYTREENIEDKMESFWTAETLKYFYLIFSPPDMMSLDDWVFNTEAHPFRRPHNVKKQKGSR</sequence>
<evidence type="ECO:0000256" key="8">
    <source>
        <dbReference type="PIRSR" id="PIRSR601382-3"/>
    </source>
</evidence>
<keyword evidence="12" id="KW-1185">Reference proteome</keyword>
<evidence type="ECO:0000256" key="2">
    <source>
        <dbReference type="ARBA" id="ARBA00004922"/>
    </source>
</evidence>
<dbReference type="GO" id="GO:0036503">
    <property type="term" value="P:ERAD pathway"/>
    <property type="evidence" value="ECO:0007669"/>
    <property type="project" value="UniProtKB-ARBA"/>
</dbReference>
<dbReference type="PRINTS" id="PR00747">
    <property type="entry name" value="GLYHDRLASE47"/>
</dbReference>
<keyword evidence="9" id="KW-0326">Glycosidase</keyword>
<evidence type="ECO:0000256" key="7">
    <source>
        <dbReference type="PIRSR" id="PIRSR601382-2"/>
    </source>
</evidence>
<dbReference type="SUPFAM" id="SSF48225">
    <property type="entry name" value="Seven-hairpin glycosidases"/>
    <property type="match status" value="1"/>
</dbReference>
<dbReference type="Gene3D" id="1.50.10.10">
    <property type="match status" value="1"/>
</dbReference>
<keyword evidence="10" id="KW-0812">Transmembrane</keyword>
<keyword evidence="10" id="KW-0472">Membrane</keyword>
<evidence type="ECO:0000256" key="5">
    <source>
        <dbReference type="ARBA" id="ARBA00023157"/>
    </source>
</evidence>
<gene>
    <name evidence="11" type="ORF">N0V83_010090</name>
</gene>
<dbReference type="OrthoDB" id="8118055at2759"/>
<proteinExistence type="inferred from homology"/>
<dbReference type="Proteomes" id="UP001140560">
    <property type="component" value="Unassembled WGS sequence"/>
</dbReference>
<evidence type="ECO:0000256" key="9">
    <source>
        <dbReference type="RuleBase" id="RU361193"/>
    </source>
</evidence>
<evidence type="ECO:0000256" key="3">
    <source>
        <dbReference type="ARBA" id="ARBA00007658"/>
    </source>
</evidence>
<dbReference type="PANTHER" id="PTHR11742">
    <property type="entry name" value="MANNOSYL-OLIGOSACCHARIDE ALPHA-1,2-MANNOSIDASE-RELATED"/>
    <property type="match status" value="1"/>
</dbReference>
<keyword evidence="7" id="KW-0479">Metal-binding</keyword>
<evidence type="ECO:0000256" key="4">
    <source>
        <dbReference type="ARBA" id="ARBA00022801"/>
    </source>
</evidence>
<comment type="similarity">
    <text evidence="3 9">Belongs to the glycosyl hydrolase 47 family.</text>
</comment>
<dbReference type="GO" id="GO:0005783">
    <property type="term" value="C:endoplasmic reticulum"/>
    <property type="evidence" value="ECO:0007669"/>
    <property type="project" value="TreeGrafter"/>
</dbReference>
<feature type="disulfide bond" evidence="8">
    <location>
        <begin position="415"/>
        <end position="444"/>
    </location>
</feature>
<evidence type="ECO:0000313" key="12">
    <source>
        <dbReference type="Proteomes" id="UP001140560"/>
    </source>
</evidence>
<dbReference type="GO" id="GO:0005975">
    <property type="term" value="P:carbohydrate metabolic process"/>
    <property type="evidence" value="ECO:0007669"/>
    <property type="project" value="InterPro"/>
</dbReference>
<evidence type="ECO:0000256" key="1">
    <source>
        <dbReference type="ARBA" id="ARBA00001913"/>
    </source>
</evidence>
<dbReference type="Pfam" id="PF01532">
    <property type="entry name" value="Glyco_hydro_47"/>
    <property type="match status" value="1"/>
</dbReference>
<dbReference type="EC" id="3.2.1.-" evidence="9"/>
<feature type="active site" description="Proton donor" evidence="6">
    <location>
        <position position="202"/>
    </location>
</feature>
<feature type="active site" evidence="6">
    <location>
        <position position="340"/>
    </location>
</feature>
<keyword evidence="10" id="KW-1133">Transmembrane helix</keyword>
<feature type="transmembrane region" description="Helical" evidence="10">
    <location>
        <begin position="21"/>
        <end position="39"/>
    </location>
</feature>
<dbReference type="GO" id="GO:0004571">
    <property type="term" value="F:mannosyl-oligosaccharide 1,2-alpha-mannosidase activity"/>
    <property type="evidence" value="ECO:0007669"/>
    <property type="project" value="InterPro"/>
</dbReference>
<accession>A0A9W8XZ73</accession>
<feature type="active site" evidence="6">
    <location>
        <position position="520"/>
    </location>
</feature>
<dbReference type="EMBL" id="JAPEUY010000020">
    <property type="protein sequence ID" value="KAJ4362973.1"/>
    <property type="molecule type" value="Genomic_DNA"/>
</dbReference>
<evidence type="ECO:0000313" key="11">
    <source>
        <dbReference type="EMBL" id="KAJ4362973.1"/>
    </source>
</evidence>
<dbReference type="InterPro" id="IPR001382">
    <property type="entry name" value="Glyco_hydro_47"/>
</dbReference>
<protein>
    <recommendedName>
        <fullName evidence="9">alpha-1,2-Mannosidase</fullName>
        <ecNumber evidence="9">3.2.1.-</ecNumber>
    </recommendedName>
</protein>
<comment type="pathway">
    <text evidence="2">Protein modification; protein glycosylation.</text>
</comment>
<evidence type="ECO:0000256" key="6">
    <source>
        <dbReference type="PIRSR" id="PIRSR601382-1"/>
    </source>
</evidence>
<evidence type="ECO:0000256" key="10">
    <source>
        <dbReference type="SAM" id="Phobius"/>
    </source>
</evidence>
<organism evidence="11 12">
    <name type="scientific">Neocucurbitaria cava</name>
    <dbReference type="NCBI Taxonomy" id="798079"/>
    <lineage>
        <taxon>Eukaryota</taxon>
        <taxon>Fungi</taxon>
        <taxon>Dikarya</taxon>
        <taxon>Ascomycota</taxon>
        <taxon>Pezizomycotina</taxon>
        <taxon>Dothideomycetes</taxon>
        <taxon>Pleosporomycetidae</taxon>
        <taxon>Pleosporales</taxon>
        <taxon>Pleosporineae</taxon>
        <taxon>Cucurbitariaceae</taxon>
        <taxon>Neocucurbitaria</taxon>
    </lineage>
</organism>
<feature type="active site" description="Proton donor" evidence="6">
    <location>
        <position position="458"/>
    </location>
</feature>
<dbReference type="InterPro" id="IPR050749">
    <property type="entry name" value="Glycosyl_Hydrolase_47"/>
</dbReference>
<reference evidence="11" key="1">
    <citation type="submission" date="2022-10" db="EMBL/GenBank/DDBJ databases">
        <title>Tapping the CABI collections for fungal endophytes: first genome assemblies for Collariella, Neodidymelliopsis, Ascochyta clinopodiicola, Didymella pomorum, Didymosphaeria variabile, Neocosmospora piperis and Neocucurbitaria cava.</title>
        <authorList>
            <person name="Hill R."/>
        </authorList>
    </citation>
    <scope>NUCLEOTIDE SEQUENCE</scope>
    <source>
        <strain evidence="11">IMI 356814</strain>
    </source>
</reference>
<dbReference type="InterPro" id="IPR036026">
    <property type="entry name" value="Seven-hairpin_glycosidases"/>
</dbReference>
<dbReference type="GO" id="GO:0005509">
    <property type="term" value="F:calcium ion binding"/>
    <property type="evidence" value="ECO:0007669"/>
    <property type="project" value="InterPro"/>
</dbReference>
<comment type="caution">
    <text evidence="11">The sequence shown here is derived from an EMBL/GenBank/DDBJ whole genome shotgun (WGS) entry which is preliminary data.</text>
</comment>
<keyword evidence="4 9" id="KW-0378">Hydrolase</keyword>
<dbReference type="FunFam" id="1.50.10.10:FF:000037">
    <property type="entry name" value="alpha-1,2-Mannosidase"/>
    <property type="match status" value="1"/>
</dbReference>
<dbReference type="GO" id="GO:0016020">
    <property type="term" value="C:membrane"/>
    <property type="evidence" value="ECO:0007669"/>
    <property type="project" value="InterPro"/>
</dbReference>
<feature type="binding site" evidence="7">
    <location>
        <position position="627"/>
    </location>
    <ligand>
        <name>Ca(2+)</name>
        <dbReference type="ChEBI" id="CHEBI:29108"/>
    </ligand>
</feature>
<dbReference type="PANTHER" id="PTHR11742:SF29">
    <property type="entry name" value="ALPHA-1,2-MANNOSIDASE"/>
    <property type="match status" value="1"/>
</dbReference>
<dbReference type="AlphaFoldDB" id="A0A9W8XZ73"/>